<sequence>MRLPYFAPLRFLTLLARRLAPGRWCPGTLLLMLCLAGFGASAQVTSAEANGKQLQQQHPEDSASADTHFQQLLGHYHQQPDKRIVPLTINYLNRHTVDSAQIIALQRQCNILAGFLTALLAQDTTLRQQLRELHPRITDPGCRGFVAEILTLTPDQLFAKMPLMPAYNDVAWAAYGATGDTRYLQLVLGNCRYAAERKSLNLYLTGASARWSLCSMAQQDAQVKSYLLAQRNSPEARLVLRSTPAALRQQITEGIARTQQHGGWQP</sequence>
<protein>
    <submittedName>
        <fullName evidence="1">Uncharacterized protein</fullName>
    </submittedName>
</protein>
<evidence type="ECO:0000313" key="2">
    <source>
        <dbReference type="Proteomes" id="UP001501469"/>
    </source>
</evidence>
<evidence type="ECO:0000313" key="1">
    <source>
        <dbReference type="EMBL" id="GAA4056093.1"/>
    </source>
</evidence>
<organism evidence="1 2">
    <name type="scientific">Hymenobacter glaciei</name>
    <dbReference type="NCBI Taxonomy" id="877209"/>
    <lineage>
        <taxon>Bacteria</taxon>
        <taxon>Pseudomonadati</taxon>
        <taxon>Bacteroidota</taxon>
        <taxon>Cytophagia</taxon>
        <taxon>Cytophagales</taxon>
        <taxon>Hymenobacteraceae</taxon>
        <taxon>Hymenobacter</taxon>
    </lineage>
</organism>
<gene>
    <name evidence="1" type="ORF">GCM10022409_49230</name>
</gene>
<proteinExistence type="predicted"/>
<comment type="caution">
    <text evidence="1">The sequence shown here is derived from an EMBL/GenBank/DDBJ whole genome shotgun (WGS) entry which is preliminary data.</text>
</comment>
<keyword evidence="2" id="KW-1185">Reference proteome</keyword>
<reference evidence="2" key="1">
    <citation type="journal article" date="2019" name="Int. J. Syst. Evol. Microbiol.">
        <title>The Global Catalogue of Microorganisms (GCM) 10K type strain sequencing project: providing services to taxonomists for standard genome sequencing and annotation.</title>
        <authorList>
            <consortium name="The Broad Institute Genomics Platform"/>
            <consortium name="The Broad Institute Genome Sequencing Center for Infectious Disease"/>
            <person name="Wu L."/>
            <person name="Ma J."/>
        </authorList>
    </citation>
    <scope>NUCLEOTIDE SEQUENCE [LARGE SCALE GENOMIC DNA]</scope>
    <source>
        <strain evidence="2">JCM 17225</strain>
    </source>
</reference>
<dbReference type="RefSeq" id="WP_345059968.1">
    <property type="nucleotide sequence ID" value="NZ_BAABDK010000035.1"/>
</dbReference>
<dbReference type="EMBL" id="BAABDK010000035">
    <property type="protein sequence ID" value="GAA4056093.1"/>
    <property type="molecule type" value="Genomic_DNA"/>
</dbReference>
<dbReference type="Proteomes" id="UP001501469">
    <property type="component" value="Unassembled WGS sequence"/>
</dbReference>
<name>A0ABP7V0E4_9BACT</name>
<accession>A0ABP7V0E4</accession>